<dbReference type="Proteomes" id="UP001164539">
    <property type="component" value="Chromosome 4"/>
</dbReference>
<protein>
    <submittedName>
        <fullName evidence="1">Aspartic proteinase-like protein 2</fullName>
    </submittedName>
</protein>
<keyword evidence="2" id="KW-1185">Reference proteome</keyword>
<sequence length="484" mass="52459">MEGRRLLAVLVVVVVQLGGGGVMGNLVFQVKNKFKAAGRERTLAALKEHDTRRHGRMLAMDFPIGGNGHPSSTGLYFTKLPLGTPPADYYVQVDTGSDLLWVNCVGCSKCPTKSDIGIELALFDPDKSKTSTVVKCDDDVCKLIFDKQYPGRCSPSVRCMYSVTYGDGSGTDGYFVRDHVQLTQVTGNLKTTTSNATIIFGCGARQSGDLGSEAALDGILGLGQANSSMLSQLAAAGMVKKEFAHCLDVIEGGGIFAIGDVVSPKVKTTPLVPDMPHYNVYLEAIAVGGEALDLPTSLFEVGDQRGTIIDSGTTLAYLPRMLYDLVVTKILDQQPGLKLHTIEEQFSCVEFSQNVDDAFPTVSFQFKGSVTLTVYPHEYLFRTRDDLWCIGWQDGGMESHDGREMILLGDLVLSNKLVIYDVENQTIGWTDYNCSSSITIRDEKSGADYTVGSHNINSGLNLTVGRIFTIFSLLVALLQSFSVC</sequence>
<dbReference type="EMBL" id="CM051397">
    <property type="protein sequence ID" value="KAJ4721550.1"/>
    <property type="molecule type" value="Genomic_DNA"/>
</dbReference>
<name>A0ACC1YD41_MELAZ</name>
<evidence type="ECO:0000313" key="1">
    <source>
        <dbReference type="EMBL" id="KAJ4721550.1"/>
    </source>
</evidence>
<comment type="caution">
    <text evidence="1">The sequence shown here is derived from an EMBL/GenBank/DDBJ whole genome shotgun (WGS) entry which is preliminary data.</text>
</comment>
<accession>A0ACC1YD41</accession>
<reference evidence="1 2" key="1">
    <citation type="journal article" date="2023" name="Science">
        <title>Complex scaffold remodeling in plant triterpene biosynthesis.</title>
        <authorList>
            <person name="De La Pena R."/>
            <person name="Hodgson H."/>
            <person name="Liu J.C."/>
            <person name="Stephenson M.J."/>
            <person name="Martin A.C."/>
            <person name="Owen C."/>
            <person name="Harkess A."/>
            <person name="Leebens-Mack J."/>
            <person name="Jimenez L.E."/>
            <person name="Osbourn A."/>
            <person name="Sattely E.S."/>
        </authorList>
    </citation>
    <scope>NUCLEOTIDE SEQUENCE [LARGE SCALE GENOMIC DNA]</scope>
    <source>
        <strain evidence="2">cv. JPN11</strain>
        <tissue evidence="1">Leaf</tissue>
    </source>
</reference>
<gene>
    <name evidence="1" type="ORF">OWV82_009225</name>
</gene>
<proteinExistence type="predicted"/>
<organism evidence="1 2">
    <name type="scientific">Melia azedarach</name>
    <name type="common">Chinaberry tree</name>
    <dbReference type="NCBI Taxonomy" id="155640"/>
    <lineage>
        <taxon>Eukaryota</taxon>
        <taxon>Viridiplantae</taxon>
        <taxon>Streptophyta</taxon>
        <taxon>Embryophyta</taxon>
        <taxon>Tracheophyta</taxon>
        <taxon>Spermatophyta</taxon>
        <taxon>Magnoliopsida</taxon>
        <taxon>eudicotyledons</taxon>
        <taxon>Gunneridae</taxon>
        <taxon>Pentapetalae</taxon>
        <taxon>rosids</taxon>
        <taxon>malvids</taxon>
        <taxon>Sapindales</taxon>
        <taxon>Meliaceae</taxon>
        <taxon>Melia</taxon>
    </lineage>
</organism>
<evidence type="ECO:0000313" key="2">
    <source>
        <dbReference type="Proteomes" id="UP001164539"/>
    </source>
</evidence>